<evidence type="ECO:0000313" key="2">
    <source>
        <dbReference type="Proteomes" id="UP000046395"/>
    </source>
</evidence>
<feature type="signal peptide" evidence="1">
    <location>
        <begin position="1"/>
        <end position="17"/>
    </location>
</feature>
<accession>A0A5S6QUN3</accession>
<dbReference type="AlphaFoldDB" id="A0A5S6QUN3"/>
<evidence type="ECO:0000313" key="3">
    <source>
        <dbReference type="WBParaSite" id="TMUE_2000010602.1"/>
    </source>
</evidence>
<keyword evidence="2" id="KW-1185">Reference proteome</keyword>
<dbReference type="Proteomes" id="UP000046395">
    <property type="component" value="Unassembled WGS sequence"/>
</dbReference>
<name>A0A5S6QUN3_TRIMR</name>
<evidence type="ECO:0000256" key="1">
    <source>
        <dbReference type="SAM" id="SignalP"/>
    </source>
</evidence>
<proteinExistence type="predicted"/>
<organism evidence="2 3">
    <name type="scientific">Trichuris muris</name>
    <name type="common">Mouse whipworm</name>
    <dbReference type="NCBI Taxonomy" id="70415"/>
    <lineage>
        <taxon>Eukaryota</taxon>
        <taxon>Metazoa</taxon>
        <taxon>Ecdysozoa</taxon>
        <taxon>Nematoda</taxon>
        <taxon>Enoplea</taxon>
        <taxon>Dorylaimia</taxon>
        <taxon>Trichinellida</taxon>
        <taxon>Trichuridae</taxon>
        <taxon>Trichuris</taxon>
    </lineage>
</organism>
<dbReference type="WBParaSite" id="TMUE_2000010602.1">
    <property type="protein sequence ID" value="TMUE_2000010602.1"/>
    <property type="gene ID" value="WBGene00288951"/>
</dbReference>
<protein>
    <submittedName>
        <fullName evidence="3">Uncharacterized protein</fullName>
    </submittedName>
</protein>
<reference evidence="3" key="1">
    <citation type="submission" date="2019-12" db="UniProtKB">
        <authorList>
            <consortium name="WormBaseParasite"/>
        </authorList>
    </citation>
    <scope>IDENTIFICATION</scope>
</reference>
<feature type="chain" id="PRO_5024325345" evidence="1">
    <location>
        <begin position="18"/>
        <end position="136"/>
    </location>
</feature>
<keyword evidence="1" id="KW-0732">Signal</keyword>
<sequence length="136" mass="15547">MSLVSLLLLILSSYVSAQLFPSGYYGALQSVVAVRPPGFHLYDRNIYGRKNACEALADIADDQLQWARKADIRPPERKRQYLETLRNIKRDAKRSGRRDQDLLQCKRFLGLYMTPATGLHSRPPLGPHYPHYPGLH</sequence>